<feature type="region of interest" description="Disordered" evidence="10">
    <location>
        <begin position="568"/>
        <end position="591"/>
    </location>
</feature>
<evidence type="ECO:0000256" key="5">
    <source>
        <dbReference type="ARBA" id="ARBA00022737"/>
    </source>
</evidence>
<keyword evidence="2 9" id="KW-0728">SH3 domain</keyword>
<gene>
    <name evidence="13" type="primary">SASH1</name>
</gene>
<dbReference type="KEGG" id="rro:104671920"/>
<dbReference type="InterPro" id="IPR051725">
    <property type="entry name" value="SAM-SH3_domain_protein"/>
</dbReference>
<keyword evidence="5" id="KW-0677">Repeat</keyword>
<feature type="region of interest" description="Disordered" evidence="10">
    <location>
        <begin position="928"/>
        <end position="1022"/>
    </location>
</feature>
<feature type="compositionally biased region" description="Low complexity" evidence="10">
    <location>
        <begin position="694"/>
        <end position="703"/>
    </location>
</feature>
<evidence type="ECO:0000259" key="11">
    <source>
        <dbReference type="PROSITE" id="PS50002"/>
    </source>
</evidence>
<evidence type="ECO:0000256" key="8">
    <source>
        <dbReference type="ARBA" id="ARBA00074059"/>
    </source>
</evidence>
<proteinExistence type="predicted"/>
<dbReference type="Pfam" id="PF00536">
    <property type="entry name" value="SAM_1"/>
    <property type="match status" value="1"/>
</dbReference>
<evidence type="ECO:0000256" key="4">
    <source>
        <dbReference type="ARBA" id="ARBA00022553"/>
    </source>
</evidence>
<evidence type="ECO:0000256" key="3">
    <source>
        <dbReference type="ARBA" id="ARBA00022490"/>
    </source>
</evidence>
<dbReference type="CDD" id="cd09559">
    <property type="entry name" value="SAM_SASH1_repeat1"/>
    <property type="match status" value="1"/>
</dbReference>
<feature type="compositionally biased region" description="Low complexity" evidence="10">
    <location>
        <begin position="420"/>
        <end position="436"/>
    </location>
</feature>
<dbReference type="SMART" id="SM00454">
    <property type="entry name" value="SAM"/>
    <property type="match status" value="2"/>
</dbReference>
<feature type="region of interest" description="Disordered" evidence="10">
    <location>
        <begin position="780"/>
        <end position="837"/>
    </location>
</feature>
<dbReference type="Pfam" id="PF12485">
    <property type="entry name" value="SPIDER"/>
    <property type="match status" value="1"/>
</dbReference>
<feature type="compositionally biased region" description="Polar residues" evidence="10">
    <location>
        <begin position="476"/>
        <end position="488"/>
    </location>
</feature>
<name>A0A2K6P2K9_RHIRO</name>
<dbReference type="GO" id="GO:0005737">
    <property type="term" value="C:cytoplasm"/>
    <property type="evidence" value="ECO:0007669"/>
    <property type="project" value="UniProtKB-SubCell"/>
</dbReference>
<dbReference type="PANTHER" id="PTHR12301:SF3">
    <property type="entry name" value="SAM AND SH3 DOMAIN-CONTAINING PROTEIN 1"/>
    <property type="match status" value="1"/>
</dbReference>
<keyword evidence="14" id="KW-1185">Reference proteome</keyword>
<dbReference type="InterPro" id="IPR037627">
    <property type="entry name" value="SASH1_SAM_repeat1"/>
</dbReference>
<feature type="compositionally biased region" description="Basic and acidic residues" evidence="10">
    <location>
        <begin position="727"/>
        <end position="738"/>
    </location>
</feature>
<dbReference type="GeneID" id="104671920"/>
<feature type="region of interest" description="Disordered" evidence="10">
    <location>
        <begin position="173"/>
        <end position="208"/>
    </location>
</feature>
<dbReference type="PROSITE" id="PS50002">
    <property type="entry name" value="SH3"/>
    <property type="match status" value="1"/>
</dbReference>
<dbReference type="OrthoDB" id="10047268at2759"/>
<feature type="compositionally biased region" description="Pro residues" evidence="10">
    <location>
        <begin position="1007"/>
        <end position="1017"/>
    </location>
</feature>
<evidence type="ECO:0000313" key="13">
    <source>
        <dbReference type="Ensembl" id="ENSRROP00000010753.1"/>
    </source>
</evidence>
<reference evidence="13" key="1">
    <citation type="submission" date="2025-08" db="UniProtKB">
        <authorList>
            <consortium name="Ensembl"/>
        </authorList>
    </citation>
    <scope>IDENTIFICATION</scope>
</reference>
<dbReference type="GeneTree" id="ENSGT00940000156778"/>
<evidence type="ECO:0000259" key="12">
    <source>
        <dbReference type="PROSITE" id="PS50105"/>
    </source>
</evidence>
<dbReference type="Gene3D" id="1.10.150.50">
    <property type="entry name" value="Transcription Factor, Ets-1"/>
    <property type="match status" value="2"/>
</dbReference>
<comment type="function">
    <text evidence="6">Is a positive regulator of NF-kappa-B signaling downstream of TLR4 activation. It acts as a scaffold molecule to assemble a molecular complex that includes TRAF6, MAP3K7, CHUK and IKBKB, thereby facilitating NF-kappa-B signaling activation. Regulates TRAF6 and MAP3K7 ubiquitination. Involved in the regulation of cell mobility. Regulates lipolysaccharide (LPS)-induced endothelial cell migration. Is involved in the regulation of skin pigmentation through the control of melanocyte migration in the epidermis.</text>
</comment>
<reference evidence="13" key="2">
    <citation type="submission" date="2025-09" db="UniProtKB">
        <authorList>
            <consortium name="Ensembl"/>
        </authorList>
    </citation>
    <scope>IDENTIFICATION</scope>
</reference>
<dbReference type="InterPro" id="IPR037630">
    <property type="entry name" value="SASH1_SAM_repeat2"/>
</dbReference>
<dbReference type="InterPro" id="IPR013761">
    <property type="entry name" value="SAM/pointed_sf"/>
</dbReference>
<keyword evidence="4" id="KW-0597">Phosphoprotein</keyword>
<feature type="domain" description="SAM" evidence="12">
    <location>
        <begin position="1134"/>
        <end position="1198"/>
    </location>
</feature>
<feature type="domain" description="SAM" evidence="12">
    <location>
        <begin position="585"/>
        <end position="649"/>
    </location>
</feature>
<dbReference type="InterPro" id="IPR036028">
    <property type="entry name" value="SH3-like_dom_sf"/>
</dbReference>
<dbReference type="FunFam" id="2.30.30.40:FF:000021">
    <property type="entry name" value="Putative sam and sh3 domain-containing protein 1"/>
    <property type="match status" value="1"/>
</dbReference>
<dbReference type="OMA" id="SMSDWLI"/>
<evidence type="ECO:0000256" key="7">
    <source>
        <dbReference type="ARBA" id="ARBA00064556"/>
    </source>
</evidence>
<dbReference type="CTD" id="23328"/>
<dbReference type="Ensembl" id="ENSRROT00000034852.1">
    <property type="protein sequence ID" value="ENSRROP00000010753.1"/>
    <property type="gene ID" value="ENSRROG00000029761.1"/>
</dbReference>
<dbReference type="Gene3D" id="2.30.30.40">
    <property type="entry name" value="SH3 Domains"/>
    <property type="match status" value="1"/>
</dbReference>
<dbReference type="CDD" id="cd11967">
    <property type="entry name" value="SH3_SASH1"/>
    <property type="match status" value="1"/>
</dbReference>
<comment type="subcellular location">
    <subcellularLocation>
        <location evidence="1">Cytoplasm</location>
    </subcellularLocation>
</comment>
<dbReference type="SUPFAM" id="SSF50044">
    <property type="entry name" value="SH3-domain"/>
    <property type="match status" value="1"/>
</dbReference>
<organism evidence="13 14">
    <name type="scientific">Rhinopithecus roxellana</name>
    <name type="common">Golden snub-nosed monkey</name>
    <name type="synonym">Pygathrix roxellana</name>
    <dbReference type="NCBI Taxonomy" id="61622"/>
    <lineage>
        <taxon>Eukaryota</taxon>
        <taxon>Metazoa</taxon>
        <taxon>Chordata</taxon>
        <taxon>Craniata</taxon>
        <taxon>Vertebrata</taxon>
        <taxon>Euteleostomi</taxon>
        <taxon>Mammalia</taxon>
        <taxon>Eutheria</taxon>
        <taxon>Euarchontoglires</taxon>
        <taxon>Primates</taxon>
        <taxon>Haplorrhini</taxon>
        <taxon>Catarrhini</taxon>
        <taxon>Cercopithecidae</taxon>
        <taxon>Colobinae</taxon>
        <taxon>Rhinopithecus</taxon>
    </lineage>
</organism>
<keyword evidence="3" id="KW-0963">Cytoplasm</keyword>
<dbReference type="CDD" id="cd09492">
    <property type="entry name" value="SAM_SASH1_repeat2"/>
    <property type="match status" value="1"/>
</dbReference>
<dbReference type="PANTHER" id="PTHR12301">
    <property type="entry name" value="SAM-DOMAIN, SH3 AND NUCLEAR LOCALIZATION SIGNALS PROTEIN RELATED"/>
    <property type="match status" value="1"/>
</dbReference>
<comment type="subunit">
    <text evidence="7">Interacts with GNAS. Interacts with IQGAP1. Interacts with TRAF6 (via C-terminus); the interaction is LPS-dependent. Interacts with MAP3K7, CHUK and IKBKB.</text>
</comment>
<feature type="region of interest" description="Disordered" evidence="10">
    <location>
        <begin position="78"/>
        <end position="97"/>
    </location>
</feature>
<feature type="compositionally biased region" description="Low complexity" evidence="10">
    <location>
        <begin position="283"/>
        <end position="295"/>
    </location>
</feature>
<evidence type="ECO:0000256" key="10">
    <source>
        <dbReference type="SAM" id="MobiDB-lite"/>
    </source>
</evidence>
<dbReference type="InterPro" id="IPR021090">
    <property type="entry name" value="SPIDER"/>
</dbReference>
<evidence type="ECO:0000313" key="14">
    <source>
        <dbReference type="Proteomes" id="UP000233200"/>
    </source>
</evidence>
<feature type="compositionally biased region" description="Polar residues" evidence="10">
    <location>
        <begin position="708"/>
        <end position="717"/>
    </location>
</feature>
<sequence length="1204" mass="132549">MGILDGSLGNIDDLAQQYADYYNTCFSDVCERMEELRKRRVSQDLEVEKPDASPTSLQLRSQIEESLGFCSAVSTPEVERKNPLHKSNSEDNSVGKGDWKKKNKYFWQNFRKNQKGIMRQTSKGEDVGYVASEITMSDEERIQLMMMVKEKMITIEEALARLKEYEAQHRQSAALDPADWPDGSYPTFDGSSNCNSREQSDDETEESVKFKRLHKLVNSTRRVRKKLIRVEEMKKPSTEGGEEHVFENSQVLDERSALYSGVHKKPFFFDGSPEKPPEDDSDSLTTSPSSSSLDTWGAGRKLVKTFSKGESRGLIKPPKKMGTFFSYPEEEKAQKVSRSLTEGEMKKSLGSLSHGRTCSFGGFDLTNRSLHVGSSNSDPMGKEGDFVYKEVIKSPTASRISLGKKVKSVKETMRKRMSKKYSSSVSEQDSGLDGMPGSPPPSQPDPEHLDKPKLKAGGSVESLRSSLSGQSSMSGQTVSTTDSSTSNRESVKSEDGDDEEPPYRGPFCGRARVHTDFTPSPYDTDSLKLKKGDIIDIISKPPMGTWMGLLNNKVGTFKFIYVDVLSEDEEKPKRPTRRRRKGRPPQPKSVEDLLDRINLKEHMPTFLFNGYEDLDTFKLLEEEDLDELNIRDPEHRAVLLTAVELLQEYDSNSDQSGSQEKLLVDSQGLSGCSPRDSGCYESSENLENGKTRKASLLSAKSSAEPNLKSFSRNQLGNYPTLPLTKSGDARKQGQEEGRLGGGLAPDTSKSCDPPGVTGLNKNRRSLPVAICRSCETLEGPQTVDTWPRSHSLDDLQAEPGAEQDVPTEVTEPPPQIVPKVPQKMTASSTKAQPPERDSAIDNALLLTQSKRFSEPQKLTTKKLEGSIAASGRSLSPPQCLPRNYDAQPPGAKHSLARTPLEGHRIGHEFEGTHHPLGTKEGVDAEQRVPEARTQPKIPSQPPPVPAKKSRERLANGLHPVPMGPGGTLPSPDAPCLPVKRGSPTSPTSPSDCPPALAPRPLSGQAPGSPPSTRPPPWLSELPENTSLQEHGVKLGPALTRKVSCARGVDLEMLTENKLHAEGIDLTEEPYSDKHGRCGIPEALVQRYAEDLDQPERDVAINMDQIRVKQLRKQHRMAIPSGGLTEICRKPISPGCISSVSDWLISIGLPMYASTLSTVGFSTLSQVPSLSHTCLQEAGITEERHIRKLLSAARLFKLPPGPEAM</sequence>
<dbReference type="PROSITE" id="PS50105">
    <property type="entry name" value="SAM_DOMAIN"/>
    <property type="match status" value="2"/>
</dbReference>
<feature type="region of interest" description="Disordered" evidence="10">
    <location>
        <begin position="401"/>
        <end position="525"/>
    </location>
</feature>
<dbReference type="GO" id="GO:0031435">
    <property type="term" value="F:mitogen-activated protein kinase kinase kinase binding"/>
    <property type="evidence" value="ECO:0007669"/>
    <property type="project" value="TreeGrafter"/>
</dbReference>
<dbReference type="InterPro" id="IPR001660">
    <property type="entry name" value="SAM"/>
</dbReference>
<evidence type="ECO:0000256" key="1">
    <source>
        <dbReference type="ARBA" id="ARBA00004496"/>
    </source>
</evidence>
<evidence type="ECO:0000256" key="6">
    <source>
        <dbReference type="ARBA" id="ARBA00057807"/>
    </source>
</evidence>
<dbReference type="SUPFAM" id="SSF47769">
    <property type="entry name" value="SAM/Pointed domain"/>
    <property type="match status" value="2"/>
</dbReference>
<dbReference type="Pfam" id="PF07653">
    <property type="entry name" value="SH3_2"/>
    <property type="match status" value="1"/>
</dbReference>
<dbReference type="InterPro" id="IPR035720">
    <property type="entry name" value="SASH1_SH3"/>
</dbReference>
<dbReference type="Proteomes" id="UP000233200">
    <property type="component" value="Unplaced"/>
</dbReference>
<dbReference type="SMART" id="SM00326">
    <property type="entry name" value="SH3"/>
    <property type="match status" value="1"/>
</dbReference>
<feature type="region of interest" description="Disordered" evidence="10">
    <location>
        <begin position="665"/>
        <end position="761"/>
    </location>
</feature>
<dbReference type="FunFam" id="1.10.150.50:FF:000024">
    <property type="entry name" value="Putative sam and sh3 domain-containing protein 1"/>
    <property type="match status" value="1"/>
</dbReference>
<feature type="region of interest" description="Disordered" evidence="10">
    <location>
        <begin position="268"/>
        <end position="296"/>
    </location>
</feature>
<accession>A0A2K6P2K9</accession>
<dbReference type="AlphaFoldDB" id="A0A2K6P2K9"/>
<dbReference type="Pfam" id="PF26285">
    <property type="entry name" value="SASH1_Homeodomain"/>
    <property type="match status" value="2"/>
</dbReference>
<feature type="domain" description="SH3" evidence="11">
    <location>
        <begin position="506"/>
        <end position="567"/>
    </location>
</feature>
<dbReference type="InterPro" id="IPR001452">
    <property type="entry name" value="SH3_domain"/>
</dbReference>
<dbReference type="Pfam" id="PF07647">
    <property type="entry name" value="SAM_2"/>
    <property type="match status" value="1"/>
</dbReference>
<feature type="region of interest" description="Disordered" evidence="10">
    <location>
        <begin position="851"/>
        <end position="896"/>
    </location>
</feature>
<feature type="compositionally biased region" description="Basic residues" evidence="10">
    <location>
        <begin position="574"/>
        <end position="583"/>
    </location>
</feature>
<protein>
    <recommendedName>
        <fullName evidence="8">SAM and SH3 domain-containing protein 1</fullName>
    </recommendedName>
</protein>
<evidence type="ECO:0000256" key="2">
    <source>
        <dbReference type="ARBA" id="ARBA00022443"/>
    </source>
</evidence>
<feature type="compositionally biased region" description="Low complexity" evidence="10">
    <location>
        <begin position="457"/>
        <end position="475"/>
    </location>
</feature>
<dbReference type="GO" id="GO:1901224">
    <property type="term" value="P:positive regulation of non-canonical NF-kappaB signal transduction"/>
    <property type="evidence" value="ECO:0007669"/>
    <property type="project" value="TreeGrafter"/>
</dbReference>
<dbReference type="InterPro" id="IPR058666">
    <property type="entry name" value="SASH1/NUB1_homeodomain"/>
</dbReference>
<dbReference type="FunFam" id="1.10.150.50:FF:000038">
    <property type="entry name" value="Putative sam and sh3 domain-containing protein 1"/>
    <property type="match status" value="1"/>
</dbReference>
<evidence type="ECO:0000256" key="9">
    <source>
        <dbReference type="PROSITE-ProRule" id="PRU00192"/>
    </source>
</evidence>